<organism evidence="5 6">
    <name type="scientific">Exophiala bonariae</name>
    <dbReference type="NCBI Taxonomy" id="1690606"/>
    <lineage>
        <taxon>Eukaryota</taxon>
        <taxon>Fungi</taxon>
        <taxon>Dikarya</taxon>
        <taxon>Ascomycota</taxon>
        <taxon>Pezizomycotina</taxon>
        <taxon>Eurotiomycetes</taxon>
        <taxon>Chaetothyriomycetidae</taxon>
        <taxon>Chaetothyriales</taxon>
        <taxon>Herpotrichiellaceae</taxon>
        <taxon>Exophiala</taxon>
    </lineage>
</organism>
<evidence type="ECO:0008006" key="7">
    <source>
        <dbReference type="Google" id="ProtNLM"/>
    </source>
</evidence>
<sequence>MVQRYYDAVIIGAGMGGIYQAYRLVKLGLTIKVIDRAEGPGGTWYWNRYPGAMSDTHSPLYRYSWDKEDLQTYKWTHNYLDSKDCLAYLNHVVDRHDLRKYMQFGTEVVSMKWNEEDYTWAVHTSDGVFNSRYVVTGIGLLSEPNWPAIPGRNNFKGELYHTARWPETYDFSNKRVGVIGNGSTGVQLITTVAPNVGSLLCFQRHPQYSIPARRAPVSREERDEINRTYDDIWAQARTSFTGGGFQESTVKAFDVSAEERQQIYQKAWDAGSGIRFLVQTFEDLVTDEAANETACDFIKGKIAEIVKDPEKRRKLTPTELYARRPLCDTGYYEQFNRENVEIVDIMANPIAEITSTGVRLANGTRHDLDVLICATGYNAFDGAYRKLHIQGRTGTTLNEHWLAGPTTNMGVAAAGFPNLFMILGPKSPLANVPPMVEAHVDFITAAIAHVEDVRRGGRELAGKVALESTLQGEEEWGTLCDLVSDKMLFKKAASYFYGGNVEGKVKSTLVFFGGLGMWSQKLQECVDNGFPSFTLSRDGDAGESAASSV</sequence>
<keyword evidence="1" id="KW-0285">Flavoprotein</keyword>
<accession>A0AAV9NA61</accession>
<dbReference type="SUPFAM" id="SSF51905">
    <property type="entry name" value="FAD/NAD(P)-binding domain"/>
    <property type="match status" value="2"/>
</dbReference>
<evidence type="ECO:0000313" key="5">
    <source>
        <dbReference type="EMBL" id="KAK5052719.1"/>
    </source>
</evidence>
<evidence type="ECO:0000256" key="3">
    <source>
        <dbReference type="ARBA" id="ARBA00022857"/>
    </source>
</evidence>
<evidence type="ECO:0000313" key="6">
    <source>
        <dbReference type="Proteomes" id="UP001358417"/>
    </source>
</evidence>
<keyword evidence="4" id="KW-0560">Oxidoreductase</keyword>
<proteinExistence type="predicted"/>
<evidence type="ECO:0000256" key="2">
    <source>
        <dbReference type="ARBA" id="ARBA00022827"/>
    </source>
</evidence>
<dbReference type="PRINTS" id="PR00411">
    <property type="entry name" value="PNDRDTASEI"/>
</dbReference>
<dbReference type="Pfam" id="PF13738">
    <property type="entry name" value="Pyr_redox_3"/>
    <property type="match status" value="1"/>
</dbReference>
<keyword evidence="6" id="KW-1185">Reference proteome</keyword>
<evidence type="ECO:0000256" key="1">
    <source>
        <dbReference type="ARBA" id="ARBA00022630"/>
    </source>
</evidence>
<reference evidence="5 6" key="1">
    <citation type="submission" date="2023-08" db="EMBL/GenBank/DDBJ databases">
        <title>Black Yeasts Isolated from many extreme environments.</title>
        <authorList>
            <person name="Coleine C."/>
            <person name="Stajich J.E."/>
            <person name="Selbmann L."/>
        </authorList>
    </citation>
    <scope>NUCLEOTIDE SEQUENCE [LARGE SCALE GENOMIC DNA]</scope>
    <source>
        <strain evidence="5 6">CCFEE 5792</strain>
    </source>
</reference>
<dbReference type="GeneID" id="89970792"/>
<name>A0AAV9NA61_9EURO</name>
<dbReference type="Gene3D" id="3.50.50.60">
    <property type="entry name" value="FAD/NAD(P)-binding domain"/>
    <property type="match status" value="2"/>
</dbReference>
<dbReference type="Proteomes" id="UP001358417">
    <property type="component" value="Unassembled WGS sequence"/>
</dbReference>
<dbReference type="RefSeq" id="XP_064706419.1">
    <property type="nucleotide sequence ID" value="XM_064846194.1"/>
</dbReference>
<gene>
    <name evidence="5" type="ORF">LTR84_002585</name>
</gene>
<protein>
    <recommendedName>
        <fullName evidence="7">Cyclohexanone monooxygenase</fullName>
    </recommendedName>
</protein>
<dbReference type="InterPro" id="IPR050775">
    <property type="entry name" value="FAD-binding_Monooxygenases"/>
</dbReference>
<dbReference type="AlphaFoldDB" id="A0AAV9NA61"/>
<dbReference type="EMBL" id="JAVRRD010000013">
    <property type="protein sequence ID" value="KAK5052719.1"/>
    <property type="molecule type" value="Genomic_DNA"/>
</dbReference>
<dbReference type="GO" id="GO:0016491">
    <property type="term" value="F:oxidoreductase activity"/>
    <property type="evidence" value="ECO:0007669"/>
    <property type="project" value="UniProtKB-KW"/>
</dbReference>
<dbReference type="PANTHER" id="PTHR43098:SF5">
    <property type="entry name" value="DUAL-FUNCTIONAL MONOOXYGENASE_METHYLTRANSFERASE PSOF"/>
    <property type="match status" value="1"/>
</dbReference>
<comment type="caution">
    <text evidence="5">The sequence shown here is derived from an EMBL/GenBank/DDBJ whole genome shotgun (WGS) entry which is preliminary data.</text>
</comment>
<keyword evidence="2" id="KW-0274">FAD</keyword>
<evidence type="ECO:0000256" key="4">
    <source>
        <dbReference type="ARBA" id="ARBA00023002"/>
    </source>
</evidence>
<dbReference type="InterPro" id="IPR036188">
    <property type="entry name" value="FAD/NAD-bd_sf"/>
</dbReference>
<keyword evidence="3" id="KW-0521">NADP</keyword>
<dbReference type="PANTHER" id="PTHR43098">
    <property type="entry name" value="L-ORNITHINE N(5)-MONOOXYGENASE-RELATED"/>
    <property type="match status" value="1"/>
</dbReference>